<feature type="compositionally biased region" description="Low complexity" evidence="5">
    <location>
        <begin position="205"/>
        <end position="216"/>
    </location>
</feature>
<feature type="coiled-coil region" evidence="4">
    <location>
        <begin position="49"/>
        <end position="79"/>
    </location>
</feature>
<dbReference type="InterPro" id="IPR033316">
    <property type="entry name" value="RBBP8-like"/>
</dbReference>
<comment type="caution">
    <text evidence="7">The sequence shown here is derived from an EMBL/GenBank/DDBJ whole genome shotgun (WGS) entry which is preliminary data.</text>
</comment>
<keyword evidence="8" id="KW-1185">Reference proteome</keyword>
<dbReference type="PANTHER" id="PTHR15107:SF0">
    <property type="entry name" value="DNA ENDONUCLEASE ACTIVATOR CTP1 C-TERMINAL DOMAIN-CONTAINING PROTEIN"/>
    <property type="match status" value="1"/>
</dbReference>
<evidence type="ECO:0000313" key="8">
    <source>
        <dbReference type="Proteomes" id="UP001283341"/>
    </source>
</evidence>
<reference evidence="7" key="2">
    <citation type="submission" date="2023-06" db="EMBL/GenBank/DDBJ databases">
        <authorList>
            <consortium name="Lawrence Berkeley National Laboratory"/>
            <person name="Haridas S."/>
            <person name="Hensen N."/>
            <person name="Bonometti L."/>
            <person name="Westerberg I."/>
            <person name="Brannstrom I.O."/>
            <person name="Guillou S."/>
            <person name="Cros-Aarteil S."/>
            <person name="Calhoun S."/>
            <person name="Kuo A."/>
            <person name="Mondo S."/>
            <person name="Pangilinan J."/>
            <person name="Riley R."/>
            <person name="Labutti K."/>
            <person name="Andreopoulos B."/>
            <person name="Lipzen A."/>
            <person name="Chen C."/>
            <person name="Yanf M."/>
            <person name="Daum C."/>
            <person name="Ng V."/>
            <person name="Clum A."/>
            <person name="Steindorff A."/>
            <person name="Ohm R."/>
            <person name="Martin F."/>
            <person name="Silar P."/>
            <person name="Natvig D."/>
            <person name="Lalanne C."/>
            <person name="Gautier V."/>
            <person name="Ament-Velasquez S.L."/>
            <person name="Kruys A."/>
            <person name="Hutchinson M.I."/>
            <person name="Powell A.J."/>
            <person name="Barry K."/>
            <person name="Miller A.N."/>
            <person name="Grigoriev I.V."/>
            <person name="Debuchy R."/>
            <person name="Gladieux P."/>
            <person name="Thoren M.H."/>
            <person name="Johannesson H."/>
        </authorList>
    </citation>
    <scope>NUCLEOTIDE SEQUENCE</scope>
    <source>
        <strain evidence="7">CBS 118394</strain>
    </source>
</reference>
<feature type="compositionally biased region" description="Acidic residues" evidence="5">
    <location>
        <begin position="301"/>
        <end position="310"/>
    </location>
</feature>
<feature type="region of interest" description="Disordered" evidence="5">
    <location>
        <begin position="443"/>
        <end position="465"/>
    </location>
</feature>
<keyword evidence="7" id="KW-0255">Endonuclease</keyword>
<protein>
    <submittedName>
        <fullName evidence="7">DNA repair protein endonuclease SAE2/CtIP C-terminus-domain-containing protein</fullName>
    </submittedName>
</protein>
<keyword evidence="3" id="KW-0539">Nucleus</keyword>
<name>A0AAE0IIL1_9PEZI</name>
<dbReference type="InterPro" id="IPR013882">
    <property type="entry name" value="Ctp1_C"/>
</dbReference>
<dbReference type="Proteomes" id="UP001283341">
    <property type="component" value="Unassembled WGS sequence"/>
</dbReference>
<accession>A0AAE0IIL1</accession>
<reference evidence="7" key="1">
    <citation type="journal article" date="2023" name="Mol. Phylogenet. Evol.">
        <title>Genome-scale phylogeny and comparative genomics of the fungal order Sordariales.</title>
        <authorList>
            <person name="Hensen N."/>
            <person name="Bonometti L."/>
            <person name="Westerberg I."/>
            <person name="Brannstrom I.O."/>
            <person name="Guillou S."/>
            <person name="Cros-Aarteil S."/>
            <person name="Calhoun S."/>
            <person name="Haridas S."/>
            <person name="Kuo A."/>
            <person name="Mondo S."/>
            <person name="Pangilinan J."/>
            <person name="Riley R."/>
            <person name="LaButti K."/>
            <person name="Andreopoulos B."/>
            <person name="Lipzen A."/>
            <person name="Chen C."/>
            <person name="Yan M."/>
            <person name="Daum C."/>
            <person name="Ng V."/>
            <person name="Clum A."/>
            <person name="Steindorff A."/>
            <person name="Ohm R.A."/>
            <person name="Martin F."/>
            <person name="Silar P."/>
            <person name="Natvig D.O."/>
            <person name="Lalanne C."/>
            <person name="Gautier V."/>
            <person name="Ament-Velasquez S.L."/>
            <person name="Kruys A."/>
            <person name="Hutchinson M.I."/>
            <person name="Powell A.J."/>
            <person name="Barry K."/>
            <person name="Miller A.N."/>
            <person name="Grigoriev I.V."/>
            <person name="Debuchy R."/>
            <person name="Gladieux P."/>
            <person name="Hiltunen Thoren M."/>
            <person name="Johannesson H."/>
        </authorList>
    </citation>
    <scope>NUCLEOTIDE SEQUENCE</scope>
    <source>
        <strain evidence="7">CBS 118394</strain>
    </source>
</reference>
<feature type="domain" description="DNA endonuclease activator Ctp1 C-terminal" evidence="6">
    <location>
        <begin position="586"/>
        <end position="699"/>
    </location>
</feature>
<dbReference type="Pfam" id="PF08573">
    <property type="entry name" value="SAE2"/>
    <property type="match status" value="1"/>
</dbReference>
<keyword evidence="4" id="KW-0175">Coiled coil</keyword>
<proteinExistence type="predicted"/>
<dbReference type="GO" id="GO:0005634">
    <property type="term" value="C:nucleus"/>
    <property type="evidence" value="ECO:0007669"/>
    <property type="project" value="UniProtKB-SubCell"/>
</dbReference>
<evidence type="ECO:0000256" key="3">
    <source>
        <dbReference type="ARBA" id="ARBA00023242"/>
    </source>
</evidence>
<dbReference type="GO" id="GO:0010792">
    <property type="term" value="P:DNA double-strand break processing involved in repair via single-strand annealing"/>
    <property type="evidence" value="ECO:0007669"/>
    <property type="project" value="TreeGrafter"/>
</dbReference>
<dbReference type="GO" id="GO:0004519">
    <property type="term" value="F:endonuclease activity"/>
    <property type="evidence" value="ECO:0007669"/>
    <property type="project" value="UniProtKB-KW"/>
</dbReference>
<sequence length="734" mass="81460">MGFWDQMGRQAIIAAVEVACDTVGGNLAAELHDRDQTRHAFLTEEVDRLKAGAGRAEELEKENQRLSRELNELREKFKQSASFPANDHHSSNGVAPATPHITPPGLARQSGRPKTRQVLGELSVNTGSRPLHDLSPFGHAKSVSKKAYNKLLKANTELERRLEVKALAGKVLKEERDGWMMYAESLESKVKGLERRLRGQGKIGDWTSSDTVSSSVPRPIPAESVRQTTGEADEVILAMNPSLVSSLASNPDESTGPKLHQDAVEQLRQSRRAVSTLAVSLICQEAEKRNEHGDPLAKDDTPDDTEDERSDELPGLPQQTDVKDDVIIKPEPSSDGPTVGYERGLRKRKSMDNIWLPPARRIKNEHSIGSDPVVTGDSVTFSPYESIDLDSGRGGVLTPRKLRHLEFETPCNNTAVGRKRHPLQPLFIGLRDELETPRIAVTQPNRSRPASGGHRSGDGNGWTLKHGVADVAEDGTYGLKDVSSKSGRLRSLLEQPTPEVNAVVLKKMALASGGHRSETREPDITEAPRPEKFIQTPAGRSRAPNVLHGSSKRTPRFTALREQPLAELRLEDFKINPKSNNGHKYAFDEVVRNKADRAELAGCTDPNCCGKVFGGIAKSELTAGGAGFLKKVENIKLLEDFLGHEAYRLAVMTGEEKQEVWLQAKTQDLANRMGRHRHRFARRPSPPGYWNPDFPTTQEIVMRKDEGEKMERKQVEERWREAMRGGGRWLFQDE</sequence>
<evidence type="ECO:0000313" key="7">
    <source>
        <dbReference type="EMBL" id="KAK3325762.1"/>
    </source>
</evidence>
<evidence type="ECO:0000256" key="2">
    <source>
        <dbReference type="ARBA" id="ARBA00022763"/>
    </source>
</evidence>
<keyword evidence="7" id="KW-0378">Hydrolase</keyword>
<keyword evidence="7" id="KW-0540">Nuclease</keyword>
<feature type="compositionally biased region" description="Basic and acidic residues" evidence="5">
    <location>
        <begin position="286"/>
        <end position="300"/>
    </location>
</feature>
<dbReference type="PANTHER" id="PTHR15107">
    <property type="entry name" value="RETINOBLASTOMA BINDING PROTEIN 8"/>
    <property type="match status" value="1"/>
</dbReference>
<dbReference type="EMBL" id="JAUEDM010000002">
    <property type="protein sequence ID" value="KAK3325762.1"/>
    <property type="molecule type" value="Genomic_DNA"/>
</dbReference>
<organism evidence="7 8">
    <name type="scientific">Apodospora peruviana</name>
    <dbReference type="NCBI Taxonomy" id="516989"/>
    <lineage>
        <taxon>Eukaryota</taxon>
        <taxon>Fungi</taxon>
        <taxon>Dikarya</taxon>
        <taxon>Ascomycota</taxon>
        <taxon>Pezizomycotina</taxon>
        <taxon>Sordariomycetes</taxon>
        <taxon>Sordariomycetidae</taxon>
        <taxon>Sordariales</taxon>
        <taxon>Lasiosphaeriaceae</taxon>
        <taxon>Apodospora</taxon>
    </lineage>
</organism>
<dbReference type="GO" id="GO:0003684">
    <property type="term" value="F:damaged DNA binding"/>
    <property type="evidence" value="ECO:0007669"/>
    <property type="project" value="TreeGrafter"/>
</dbReference>
<feature type="region of interest" description="Disordered" evidence="5">
    <location>
        <begin position="286"/>
        <end position="343"/>
    </location>
</feature>
<keyword evidence="2" id="KW-0227">DNA damage</keyword>
<comment type="subcellular location">
    <subcellularLocation>
        <location evidence="1">Nucleus</location>
    </subcellularLocation>
</comment>
<gene>
    <name evidence="7" type="ORF">B0H66DRAFT_637146</name>
</gene>
<evidence type="ECO:0000256" key="1">
    <source>
        <dbReference type="ARBA" id="ARBA00004123"/>
    </source>
</evidence>
<evidence type="ECO:0000259" key="6">
    <source>
        <dbReference type="Pfam" id="PF08573"/>
    </source>
</evidence>
<feature type="region of interest" description="Disordered" evidence="5">
    <location>
        <begin position="79"/>
        <end position="116"/>
    </location>
</feature>
<feature type="region of interest" description="Disordered" evidence="5">
    <location>
        <begin position="202"/>
        <end position="227"/>
    </location>
</feature>
<feature type="region of interest" description="Disordered" evidence="5">
    <location>
        <begin position="246"/>
        <end position="265"/>
    </location>
</feature>
<dbReference type="AlphaFoldDB" id="A0AAE0IIL1"/>
<evidence type="ECO:0000256" key="5">
    <source>
        <dbReference type="SAM" id="MobiDB-lite"/>
    </source>
</evidence>
<evidence type="ECO:0000256" key="4">
    <source>
        <dbReference type="SAM" id="Coils"/>
    </source>
</evidence>